<dbReference type="EMBL" id="JACHDZ010000003">
    <property type="protein sequence ID" value="MBB5344292.1"/>
    <property type="molecule type" value="Genomic_DNA"/>
</dbReference>
<evidence type="ECO:0000259" key="1">
    <source>
        <dbReference type="Pfam" id="PF12697"/>
    </source>
</evidence>
<accession>A0A7W8JAC4</accession>
<dbReference type="PANTHER" id="PTHR43139">
    <property type="entry name" value="SI:DKEY-122A22.2"/>
    <property type="match status" value="1"/>
</dbReference>
<dbReference type="PANTHER" id="PTHR43139:SF52">
    <property type="entry name" value="SI:DKEY-122A22.2"/>
    <property type="match status" value="1"/>
</dbReference>
<evidence type="ECO:0000313" key="3">
    <source>
        <dbReference type="Proteomes" id="UP000569092"/>
    </source>
</evidence>
<dbReference type="PRINTS" id="PR00111">
    <property type="entry name" value="ABHYDROLASE"/>
</dbReference>
<comment type="caution">
    <text evidence="2">The sequence shown here is derived from an EMBL/GenBank/DDBJ whole genome shotgun (WGS) entry which is preliminary data.</text>
</comment>
<dbReference type="Proteomes" id="UP000569092">
    <property type="component" value="Unassembled WGS sequence"/>
</dbReference>
<dbReference type="Gene3D" id="3.40.50.1820">
    <property type="entry name" value="alpha/beta hydrolase"/>
    <property type="match status" value="1"/>
</dbReference>
<sequence>MKLALRVLVVVLLLAAAVGLAFYRYPLWFADQHTRFHLWRQGVKSDYIEAGGYRLHYFEAGAADGTPLVLVHGLGARGEDWGVMIPPLAAQGFHVYVPDLLGYGRSPKPDVSYSISLEEQTVAQFMHAVHVSRADVGGWSMGGWVAMKLALDHPEMVDRLIVYDSAGLYFPATFGPELFTPSDPAGVKKLIAILTPKPRVIPDFAAEAMVRKLQGNAWVVNRSTASMIGGRDLLDFRLHDISQPMLIVWGAQDELIPLASGEAIHKGVPQSVLDVVEGCGHLAPAECAKPVIEGTVEFLRSQPPMRGGGRTFAAGYF</sequence>
<dbReference type="InterPro" id="IPR052370">
    <property type="entry name" value="Meta-cleavage_hydrolase"/>
</dbReference>
<feature type="domain" description="AB hydrolase-1" evidence="1">
    <location>
        <begin position="68"/>
        <end position="289"/>
    </location>
</feature>
<protein>
    <submittedName>
        <fullName evidence="2">Pimeloyl-ACP methyl ester carboxylesterase</fullName>
    </submittedName>
</protein>
<proteinExistence type="predicted"/>
<dbReference type="SUPFAM" id="SSF53474">
    <property type="entry name" value="alpha/beta-Hydrolases"/>
    <property type="match status" value="1"/>
</dbReference>
<dbReference type="InterPro" id="IPR029058">
    <property type="entry name" value="AB_hydrolase_fold"/>
</dbReference>
<name>A0A7W8JAC4_9BACT</name>
<dbReference type="InterPro" id="IPR000073">
    <property type="entry name" value="AB_hydrolase_1"/>
</dbReference>
<gene>
    <name evidence="2" type="ORF">HDF10_002271</name>
</gene>
<dbReference type="AlphaFoldDB" id="A0A7W8JAC4"/>
<evidence type="ECO:0000313" key="2">
    <source>
        <dbReference type="EMBL" id="MBB5344292.1"/>
    </source>
</evidence>
<organism evidence="2 3">
    <name type="scientific">Tunturiibacter lichenicola</name>
    <dbReference type="NCBI Taxonomy" id="2051959"/>
    <lineage>
        <taxon>Bacteria</taxon>
        <taxon>Pseudomonadati</taxon>
        <taxon>Acidobacteriota</taxon>
        <taxon>Terriglobia</taxon>
        <taxon>Terriglobales</taxon>
        <taxon>Acidobacteriaceae</taxon>
        <taxon>Tunturiibacter</taxon>
    </lineage>
</organism>
<dbReference type="Pfam" id="PF12697">
    <property type="entry name" value="Abhydrolase_6"/>
    <property type="match status" value="1"/>
</dbReference>
<reference evidence="2 3" key="1">
    <citation type="submission" date="2020-08" db="EMBL/GenBank/DDBJ databases">
        <title>Genomic Encyclopedia of Type Strains, Phase IV (KMG-V): Genome sequencing to study the core and pangenomes of soil and plant-associated prokaryotes.</title>
        <authorList>
            <person name="Whitman W."/>
        </authorList>
    </citation>
    <scope>NUCLEOTIDE SEQUENCE [LARGE SCALE GENOMIC DNA]</scope>
    <source>
        <strain evidence="2 3">M8US30</strain>
    </source>
</reference>